<reference evidence="1" key="1">
    <citation type="submission" date="2022-07" db="EMBL/GenBank/DDBJ databases">
        <title>Genome Sequence of Xylaria arbuscula.</title>
        <authorList>
            <person name="Buettner E."/>
        </authorList>
    </citation>
    <scope>NUCLEOTIDE SEQUENCE</scope>
    <source>
        <strain evidence="1">VT107</strain>
    </source>
</reference>
<gene>
    <name evidence="1" type="ORF">NPX13_g3638</name>
</gene>
<organism evidence="1 2">
    <name type="scientific">Xylaria arbuscula</name>
    <dbReference type="NCBI Taxonomy" id="114810"/>
    <lineage>
        <taxon>Eukaryota</taxon>
        <taxon>Fungi</taxon>
        <taxon>Dikarya</taxon>
        <taxon>Ascomycota</taxon>
        <taxon>Pezizomycotina</taxon>
        <taxon>Sordariomycetes</taxon>
        <taxon>Xylariomycetidae</taxon>
        <taxon>Xylariales</taxon>
        <taxon>Xylariaceae</taxon>
        <taxon>Xylaria</taxon>
    </lineage>
</organism>
<name>A0A9W8NID0_9PEZI</name>
<evidence type="ECO:0000313" key="2">
    <source>
        <dbReference type="Proteomes" id="UP001148614"/>
    </source>
</evidence>
<keyword evidence="2" id="KW-1185">Reference proteome</keyword>
<comment type="caution">
    <text evidence="1">The sequence shown here is derived from an EMBL/GenBank/DDBJ whole genome shotgun (WGS) entry which is preliminary data.</text>
</comment>
<sequence>MTHNLLFCTSEEAKALAPNVLAAEEGQGIYPYALVESREGFRPGQPYRDQLREDETFETDFINASVGECGTWALKRSDNNTLYTDTIIILDARSAKDGTVTLWNYPHDIDAPFLRRDQEPQTWHPYRVHYAKLWSLLVEFLDMGRPADTYGALFRRKGEYIDADGVFDYDKANEAIFAGKGGVNYDDQYWDRVKEMKDECYELTVPTVAGEA</sequence>
<dbReference type="AlphaFoldDB" id="A0A9W8NID0"/>
<dbReference type="Proteomes" id="UP001148614">
    <property type="component" value="Unassembled WGS sequence"/>
</dbReference>
<dbReference type="EMBL" id="JANPWZ010000465">
    <property type="protein sequence ID" value="KAJ3576624.1"/>
    <property type="molecule type" value="Genomic_DNA"/>
</dbReference>
<accession>A0A9W8NID0</accession>
<proteinExistence type="predicted"/>
<evidence type="ECO:0000313" key="1">
    <source>
        <dbReference type="EMBL" id="KAJ3576624.1"/>
    </source>
</evidence>
<protein>
    <submittedName>
        <fullName evidence="1">Uncharacterized protein</fullName>
    </submittedName>
</protein>